<protein>
    <recommendedName>
        <fullName evidence="4">Protein yippee-like</fullName>
    </recommendedName>
</protein>
<name>A0A6P7TQN0_9MOLL</name>
<dbReference type="InterPro" id="IPR034751">
    <property type="entry name" value="Yippee"/>
</dbReference>
<reference evidence="7" key="1">
    <citation type="submission" date="2025-08" db="UniProtKB">
        <authorList>
            <consortium name="RefSeq"/>
        </authorList>
    </citation>
    <scope>IDENTIFICATION</scope>
</reference>
<evidence type="ECO:0000313" key="7">
    <source>
        <dbReference type="RefSeq" id="XP_029654534.1"/>
    </source>
</evidence>
<gene>
    <name evidence="7" type="primary">LOC115227994</name>
</gene>
<dbReference type="PANTHER" id="PTHR13848">
    <property type="entry name" value="PROTEIN YIPPEE-LIKE CG15309-RELATED"/>
    <property type="match status" value="1"/>
</dbReference>
<comment type="similarity">
    <text evidence="1 4">Belongs to the yippee family.</text>
</comment>
<dbReference type="GO" id="GO:0046872">
    <property type="term" value="F:metal ion binding"/>
    <property type="evidence" value="ECO:0007669"/>
    <property type="project" value="UniProtKB-KW"/>
</dbReference>
<dbReference type="InterPro" id="IPR004910">
    <property type="entry name" value="Yippee/Mis18/Cereblon"/>
</dbReference>
<dbReference type="AlphaFoldDB" id="A0A6P7TQN0"/>
<keyword evidence="2" id="KW-0479">Metal-binding</keyword>
<dbReference type="Proteomes" id="UP000515154">
    <property type="component" value="Unplaced"/>
</dbReference>
<dbReference type="RefSeq" id="XP_029654534.1">
    <property type="nucleotide sequence ID" value="XM_029798674.1"/>
</dbReference>
<organism evidence="6 7">
    <name type="scientific">Octopus sinensis</name>
    <name type="common">East Asian common octopus</name>
    <dbReference type="NCBI Taxonomy" id="2607531"/>
    <lineage>
        <taxon>Eukaryota</taxon>
        <taxon>Metazoa</taxon>
        <taxon>Spiralia</taxon>
        <taxon>Lophotrochozoa</taxon>
        <taxon>Mollusca</taxon>
        <taxon>Cephalopoda</taxon>
        <taxon>Coleoidea</taxon>
        <taxon>Octopodiformes</taxon>
        <taxon>Octopoda</taxon>
        <taxon>Incirrata</taxon>
        <taxon>Octopodidae</taxon>
        <taxon>Octopus</taxon>
    </lineage>
</organism>
<proteinExistence type="inferred from homology"/>
<keyword evidence="3" id="KW-0862">Zinc</keyword>
<evidence type="ECO:0000256" key="1">
    <source>
        <dbReference type="ARBA" id="ARBA00005613"/>
    </source>
</evidence>
<dbReference type="InterPro" id="IPR039058">
    <property type="entry name" value="Yippee_fam"/>
</dbReference>
<evidence type="ECO:0000259" key="5">
    <source>
        <dbReference type="PROSITE" id="PS51792"/>
    </source>
</evidence>
<feature type="domain" description="Yippee" evidence="5">
    <location>
        <begin position="13"/>
        <end position="110"/>
    </location>
</feature>
<evidence type="ECO:0000256" key="2">
    <source>
        <dbReference type="ARBA" id="ARBA00022723"/>
    </source>
</evidence>
<dbReference type="PROSITE" id="PS51792">
    <property type="entry name" value="YIPPEE"/>
    <property type="match status" value="1"/>
</dbReference>
<evidence type="ECO:0000313" key="6">
    <source>
        <dbReference type="Proteomes" id="UP000515154"/>
    </source>
</evidence>
<dbReference type="Pfam" id="PF03226">
    <property type="entry name" value="Yippee-Mis18"/>
    <property type="match status" value="1"/>
</dbReference>
<dbReference type="KEGG" id="osn:115227994"/>
<evidence type="ECO:0000256" key="4">
    <source>
        <dbReference type="RuleBase" id="RU110713"/>
    </source>
</evidence>
<evidence type="ECO:0000256" key="3">
    <source>
        <dbReference type="ARBA" id="ARBA00022833"/>
    </source>
</evidence>
<accession>A0A6P7TQN0</accession>
<sequence length="116" mass="13738">MAIRYFIPPNSSYFYECKKCLIPFANLDDITSAEFTRRGIKSYQFSKVVNIKFGKIFDTNIRSKHYLIQNAYCSGCLTKVGWRYEFTFNDEEQHKEDMTIINKAYVIHHVDPNCKE</sequence>
<keyword evidence="6" id="KW-1185">Reference proteome</keyword>